<dbReference type="Pfam" id="PF15377">
    <property type="entry name" value="DUF4604"/>
    <property type="match status" value="1"/>
</dbReference>
<protein>
    <recommendedName>
        <fullName evidence="2">DUF4604 domain-containing protein</fullName>
    </recommendedName>
</protein>
<dbReference type="InterPro" id="IPR027911">
    <property type="entry name" value="DUF4604"/>
</dbReference>
<accession>A0AAN6ZBB6</accession>
<gene>
    <name evidence="3" type="ORF">BT67DRAFT_387652</name>
</gene>
<name>A0AAN6ZBB6_9PEZI</name>
<feature type="region of interest" description="Disordered" evidence="1">
    <location>
        <begin position="80"/>
        <end position="188"/>
    </location>
</feature>
<feature type="compositionally biased region" description="Low complexity" evidence="1">
    <location>
        <begin position="104"/>
        <end position="115"/>
    </location>
</feature>
<keyword evidence="4" id="KW-1185">Reference proteome</keyword>
<sequence>MSKITAKNLQYNSSLPPFLARLRGEAGGDRGGPDPILAAQRRAIKKRSGSAEAEDAPLVVDEHGNTVDVSIGADGVVTEQHESAAAVSAPATANNDKSGGYKPAADTDGAAVVAGEKLVDATSQRKKRKAARVIGADADEDDAGKDGDKNRASKTQETEGQADGGSAAKPKGKKKAKKIKLSFGDDEG</sequence>
<dbReference type="EMBL" id="MU853423">
    <property type="protein sequence ID" value="KAK4131543.1"/>
    <property type="molecule type" value="Genomic_DNA"/>
</dbReference>
<dbReference type="AlphaFoldDB" id="A0AAN6ZBB6"/>
<proteinExistence type="predicted"/>
<comment type="caution">
    <text evidence="3">The sequence shown here is derived from an EMBL/GenBank/DDBJ whole genome shotgun (WGS) entry which is preliminary data.</text>
</comment>
<organism evidence="3 4">
    <name type="scientific">Trichocladium antarcticum</name>
    <dbReference type="NCBI Taxonomy" id="1450529"/>
    <lineage>
        <taxon>Eukaryota</taxon>
        <taxon>Fungi</taxon>
        <taxon>Dikarya</taxon>
        <taxon>Ascomycota</taxon>
        <taxon>Pezizomycotina</taxon>
        <taxon>Sordariomycetes</taxon>
        <taxon>Sordariomycetidae</taxon>
        <taxon>Sordariales</taxon>
        <taxon>Chaetomiaceae</taxon>
        <taxon>Trichocladium</taxon>
    </lineage>
</organism>
<feature type="compositionally biased region" description="Basic residues" evidence="1">
    <location>
        <begin position="170"/>
        <end position="180"/>
    </location>
</feature>
<reference evidence="3" key="1">
    <citation type="journal article" date="2023" name="Mol. Phylogenet. Evol.">
        <title>Genome-scale phylogeny and comparative genomics of the fungal order Sordariales.</title>
        <authorList>
            <person name="Hensen N."/>
            <person name="Bonometti L."/>
            <person name="Westerberg I."/>
            <person name="Brannstrom I.O."/>
            <person name="Guillou S."/>
            <person name="Cros-Aarteil S."/>
            <person name="Calhoun S."/>
            <person name="Haridas S."/>
            <person name="Kuo A."/>
            <person name="Mondo S."/>
            <person name="Pangilinan J."/>
            <person name="Riley R."/>
            <person name="LaButti K."/>
            <person name="Andreopoulos B."/>
            <person name="Lipzen A."/>
            <person name="Chen C."/>
            <person name="Yan M."/>
            <person name="Daum C."/>
            <person name="Ng V."/>
            <person name="Clum A."/>
            <person name="Steindorff A."/>
            <person name="Ohm R.A."/>
            <person name="Martin F."/>
            <person name="Silar P."/>
            <person name="Natvig D.O."/>
            <person name="Lalanne C."/>
            <person name="Gautier V."/>
            <person name="Ament-Velasquez S.L."/>
            <person name="Kruys A."/>
            <person name="Hutchinson M.I."/>
            <person name="Powell A.J."/>
            <person name="Barry K."/>
            <person name="Miller A.N."/>
            <person name="Grigoriev I.V."/>
            <person name="Debuchy R."/>
            <person name="Gladieux P."/>
            <person name="Hiltunen Thoren M."/>
            <person name="Johannesson H."/>
        </authorList>
    </citation>
    <scope>NUCLEOTIDE SEQUENCE</scope>
    <source>
        <strain evidence="3">CBS 123565</strain>
    </source>
</reference>
<feature type="compositionally biased region" description="Low complexity" evidence="1">
    <location>
        <begin position="84"/>
        <end position="93"/>
    </location>
</feature>
<evidence type="ECO:0000313" key="3">
    <source>
        <dbReference type="EMBL" id="KAK4131543.1"/>
    </source>
</evidence>
<evidence type="ECO:0000256" key="1">
    <source>
        <dbReference type="SAM" id="MobiDB-lite"/>
    </source>
</evidence>
<reference evidence="3" key="2">
    <citation type="submission" date="2023-05" db="EMBL/GenBank/DDBJ databases">
        <authorList>
            <consortium name="Lawrence Berkeley National Laboratory"/>
            <person name="Steindorff A."/>
            <person name="Hensen N."/>
            <person name="Bonometti L."/>
            <person name="Westerberg I."/>
            <person name="Brannstrom I.O."/>
            <person name="Guillou S."/>
            <person name="Cros-Aarteil S."/>
            <person name="Calhoun S."/>
            <person name="Haridas S."/>
            <person name="Kuo A."/>
            <person name="Mondo S."/>
            <person name="Pangilinan J."/>
            <person name="Riley R."/>
            <person name="Labutti K."/>
            <person name="Andreopoulos B."/>
            <person name="Lipzen A."/>
            <person name="Chen C."/>
            <person name="Yanf M."/>
            <person name="Daum C."/>
            <person name="Ng V."/>
            <person name="Clum A."/>
            <person name="Ohm R."/>
            <person name="Martin F."/>
            <person name="Silar P."/>
            <person name="Natvig D."/>
            <person name="Lalanne C."/>
            <person name="Gautier V."/>
            <person name="Ament-Velasquez S.L."/>
            <person name="Kruys A."/>
            <person name="Hutchinson M.I."/>
            <person name="Powell A.J."/>
            <person name="Barry K."/>
            <person name="Miller A.N."/>
            <person name="Grigoriev I.V."/>
            <person name="Debuchy R."/>
            <person name="Gladieux P."/>
            <person name="Thoren M.H."/>
            <person name="Johannesson H."/>
        </authorList>
    </citation>
    <scope>NUCLEOTIDE SEQUENCE</scope>
    <source>
        <strain evidence="3">CBS 123565</strain>
    </source>
</reference>
<feature type="domain" description="DUF4604" evidence="2">
    <location>
        <begin position="7"/>
        <end position="187"/>
    </location>
</feature>
<feature type="compositionally biased region" description="Basic and acidic residues" evidence="1">
    <location>
        <begin position="144"/>
        <end position="157"/>
    </location>
</feature>
<dbReference type="Proteomes" id="UP001304895">
    <property type="component" value="Unassembled WGS sequence"/>
</dbReference>
<evidence type="ECO:0000313" key="4">
    <source>
        <dbReference type="Proteomes" id="UP001304895"/>
    </source>
</evidence>
<evidence type="ECO:0000259" key="2">
    <source>
        <dbReference type="Pfam" id="PF15377"/>
    </source>
</evidence>